<gene>
    <name evidence="6" type="ORF">C2G38_2202907</name>
</gene>
<keyword evidence="3" id="KW-0863">Zinc-finger</keyword>
<dbReference type="InterPro" id="IPR012337">
    <property type="entry name" value="RNaseH-like_sf"/>
</dbReference>
<dbReference type="AlphaFoldDB" id="A0A397UWN6"/>
<dbReference type="OrthoDB" id="2475910at2759"/>
<keyword evidence="2" id="KW-0479">Metal-binding</keyword>
<evidence type="ECO:0000256" key="3">
    <source>
        <dbReference type="ARBA" id="ARBA00022771"/>
    </source>
</evidence>
<dbReference type="SUPFAM" id="SSF53098">
    <property type="entry name" value="Ribonuclease H-like"/>
    <property type="match status" value="1"/>
</dbReference>
<proteinExistence type="predicted"/>
<dbReference type="PANTHER" id="PTHR46481">
    <property type="entry name" value="ZINC FINGER BED DOMAIN-CONTAINING PROTEIN 4"/>
    <property type="match status" value="1"/>
</dbReference>
<dbReference type="GO" id="GO:0008270">
    <property type="term" value="F:zinc ion binding"/>
    <property type="evidence" value="ECO:0007669"/>
    <property type="project" value="UniProtKB-KW"/>
</dbReference>
<accession>A0A397UWN6</accession>
<keyword evidence="7" id="KW-1185">Reference proteome</keyword>
<dbReference type="Proteomes" id="UP000266673">
    <property type="component" value="Unassembled WGS sequence"/>
</dbReference>
<evidence type="ECO:0000313" key="6">
    <source>
        <dbReference type="EMBL" id="RIB11636.1"/>
    </source>
</evidence>
<dbReference type="EMBL" id="QKWP01001111">
    <property type="protein sequence ID" value="RIB11636.1"/>
    <property type="molecule type" value="Genomic_DNA"/>
</dbReference>
<name>A0A397UWN6_9GLOM</name>
<dbReference type="PANTHER" id="PTHR46481:SF10">
    <property type="entry name" value="ZINC FINGER BED DOMAIN-CONTAINING PROTEIN 39"/>
    <property type="match status" value="1"/>
</dbReference>
<evidence type="ECO:0000256" key="5">
    <source>
        <dbReference type="ARBA" id="ARBA00023242"/>
    </source>
</evidence>
<evidence type="ECO:0000256" key="4">
    <source>
        <dbReference type="ARBA" id="ARBA00022833"/>
    </source>
</evidence>
<comment type="subcellular location">
    <subcellularLocation>
        <location evidence="1">Nucleus</location>
    </subcellularLocation>
</comment>
<sequence length="176" mass="20283">MNHDPIVTCSKINSSINEASDDKLDSSSSITQEFENLDNLIEFEQNQETKSPNTEMYDNSSTSHNNKNATENNLIAYFNRQQPLYWIIVNLQAFRVVENLHLSNLFLILIHASNFLADNSCTMTSFITITCHFIDENWSLCHLLLDVFEIPSSHTGQIIANIILLFLNEFQFEKKF</sequence>
<dbReference type="InterPro" id="IPR052035">
    <property type="entry name" value="ZnF_BED_domain_contain"/>
</dbReference>
<evidence type="ECO:0000313" key="7">
    <source>
        <dbReference type="Proteomes" id="UP000266673"/>
    </source>
</evidence>
<reference evidence="6 7" key="1">
    <citation type="submission" date="2018-06" db="EMBL/GenBank/DDBJ databases">
        <title>Comparative genomics reveals the genomic features of Rhizophagus irregularis, R. cerebriforme, R. diaphanum and Gigaspora rosea, and their symbiotic lifestyle signature.</title>
        <authorList>
            <person name="Morin E."/>
            <person name="San Clemente H."/>
            <person name="Chen E.C.H."/>
            <person name="De La Providencia I."/>
            <person name="Hainaut M."/>
            <person name="Kuo A."/>
            <person name="Kohler A."/>
            <person name="Murat C."/>
            <person name="Tang N."/>
            <person name="Roy S."/>
            <person name="Loubradou J."/>
            <person name="Henrissat B."/>
            <person name="Grigoriev I.V."/>
            <person name="Corradi N."/>
            <person name="Roux C."/>
            <person name="Martin F.M."/>
        </authorList>
    </citation>
    <scope>NUCLEOTIDE SEQUENCE [LARGE SCALE GENOMIC DNA]</scope>
    <source>
        <strain evidence="6 7">DAOM 194757</strain>
    </source>
</reference>
<evidence type="ECO:0000256" key="2">
    <source>
        <dbReference type="ARBA" id="ARBA00022723"/>
    </source>
</evidence>
<organism evidence="6 7">
    <name type="scientific">Gigaspora rosea</name>
    <dbReference type="NCBI Taxonomy" id="44941"/>
    <lineage>
        <taxon>Eukaryota</taxon>
        <taxon>Fungi</taxon>
        <taxon>Fungi incertae sedis</taxon>
        <taxon>Mucoromycota</taxon>
        <taxon>Glomeromycotina</taxon>
        <taxon>Glomeromycetes</taxon>
        <taxon>Diversisporales</taxon>
        <taxon>Gigasporaceae</taxon>
        <taxon>Gigaspora</taxon>
    </lineage>
</organism>
<protein>
    <submittedName>
        <fullName evidence="6">Uncharacterized protein</fullName>
    </submittedName>
</protein>
<evidence type="ECO:0000256" key="1">
    <source>
        <dbReference type="ARBA" id="ARBA00004123"/>
    </source>
</evidence>
<keyword evidence="5" id="KW-0539">Nucleus</keyword>
<dbReference type="GO" id="GO:0005634">
    <property type="term" value="C:nucleus"/>
    <property type="evidence" value="ECO:0007669"/>
    <property type="project" value="UniProtKB-SubCell"/>
</dbReference>
<keyword evidence="4" id="KW-0862">Zinc</keyword>
<comment type="caution">
    <text evidence="6">The sequence shown here is derived from an EMBL/GenBank/DDBJ whole genome shotgun (WGS) entry which is preliminary data.</text>
</comment>